<comment type="caution">
    <text evidence="2">The sequence shown here is derived from an EMBL/GenBank/DDBJ whole genome shotgun (WGS) entry which is preliminary data.</text>
</comment>
<feature type="transmembrane region" description="Helical" evidence="1">
    <location>
        <begin position="47"/>
        <end position="68"/>
    </location>
</feature>
<keyword evidence="3" id="KW-1185">Reference proteome</keyword>
<evidence type="ECO:0000313" key="2">
    <source>
        <dbReference type="EMBL" id="MBB6122196.1"/>
    </source>
</evidence>
<feature type="transmembrane region" description="Helical" evidence="1">
    <location>
        <begin position="100"/>
        <end position="119"/>
    </location>
</feature>
<proteinExistence type="predicted"/>
<evidence type="ECO:0000256" key="1">
    <source>
        <dbReference type="SAM" id="Phobius"/>
    </source>
</evidence>
<dbReference type="Proteomes" id="UP000536604">
    <property type="component" value="Unassembled WGS sequence"/>
</dbReference>
<protein>
    <submittedName>
        <fullName evidence="2">Uncharacterized protein</fullName>
    </submittedName>
</protein>
<keyword evidence="1" id="KW-1133">Transmembrane helix</keyword>
<feature type="transmembrane region" description="Helical" evidence="1">
    <location>
        <begin position="74"/>
        <end position="93"/>
    </location>
</feature>
<gene>
    <name evidence="2" type="ORF">FHS13_004185</name>
</gene>
<accession>A0A841IY38</accession>
<dbReference type="EMBL" id="JACHJO010000017">
    <property type="protein sequence ID" value="MBB6122196.1"/>
    <property type="molecule type" value="Genomic_DNA"/>
</dbReference>
<organism evidence="2 3">
    <name type="scientific">Nocardiopsis algeriensis</name>
    <dbReference type="NCBI Taxonomy" id="1478215"/>
    <lineage>
        <taxon>Bacteria</taxon>
        <taxon>Bacillati</taxon>
        <taxon>Actinomycetota</taxon>
        <taxon>Actinomycetes</taxon>
        <taxon>Streptosporangiales</taxon>
        <taxon>Nocardiopsidaceae</taxon>
        <taxon>Nocardiopsis</taxon>
    </lineage>
</organism>
<feature type="transmembrane region" description="Helical" evidence="1">
    <location>
        <begin position="24"/>
        <end position="40"/>
    </location>
</feature>
<sequence length="144" mass="14269">MYFITAVGLFAAAWLTNKKWGKHWWLPISLAALGSLALAASEVGGWIGYILNLGAGAIAGAVGGLFGGGVSPSMILGVGALIGTIVIIADLMVDRTCNKAAIISFVLTPIAAMYAGGIIGSLHGGLREAGAGAATGLMSALIGG</sequence>
<reference evidence="2 3" key="1">
    <citation type="submission" date="2020-08" db="EMBL/GenBank/DDBJ databases">
        <title>Genomic Encyclopedia of Type Strains, Phase III (KMG-III): the genomes of soil and plant-associated and newly described type strains.</title>
        <authorList>
            <person name="Whitman W."/>
        </authorList>
    </citation>
    <scope>NUCLEOTIDE SEQUENCE [LARGE SCALE GENOMIC DNA]</scope>
    <source>
        <strain evidence="2 3">CECT 8712</strain>
    </source>
</reference>
<keyword evidence="1" id="KW-0812">Transmembrane</keyword>
<evidence type="ECO:0000313" key="3">
    <source>
        <dbReference type="Proteomes" id="UP000536604"/>
    </source>
</evidence>
<keyword evidence="1" id="KW-0472">Membrane</keyword>
<name>A0A841IY38_9ACTN</name>
<dbReference type="AlphaFoldDB" id="A0A841IY38"/>
<dbReference type="RefSeq" id="WP_184293636.1">
    <property type="nucleotide sequence ID" value="NZ_JACHJO010000017.1"/>
</dbReference>